<keyword evidence="3" id="KW-1185">Reference proteome</keyword>
<evidence type="ECO:0000256" key="1">
    <source>
        <dbReference type="SAM" id="Phobius"/>
    </source>
</evidence>
<dbReference type="AlphaFoldDB" id="A0A7J7JTH1"/>
<dbReference type="Proteomes" id="UP000593567">
    <property type="component" value="Unassembled WGS sequence"/>
</dbReference>
<organism evidence="2 3">
    <name type="scientific">Bugula neritina</name>
    <name type="common">Brown bryozoan</name>
    <name type="synonym">Sertularia neritina</name>
    <dbReference type="NCBI Taxonomy" id="10212"/>
    <lineage>
        <taxon>Eukaryota</taxon>
        <taxon>Metazoa</taxon>
        <taxon>Spiralia</taxon>
        <taxon>Lophotrochozoa</taxon>
        <taxon>Bryozoa</taxon>
        <taxon>Gymnolaemata</taxon>
        <taxon>Cheilostomatida</taxon>
        <taxon>Flustrina</taxon>
        <taxon>Buguloidea</taxon>
        <taxon>Bugulidae</taxon>
        <taxon>Bugula</taxon>
    </lineage>
</organism>
<gene>
    <name evidence="2" type="ORF">EB796_012494</name>
</gene>
<proteinExistence type="predicted"/>
<comment type="caution">
    <text evidence="2">The sequence shown here is derived from an EMBL/GenBank/DDBJ whole genome shotgun (WGS) entry which is preliminary data.</text>
</comment>
<evidence type="ECO:0000313" key="2">
    <source>
        <dbReference type="EMBL" id="KAF6029193.1"/>
    </source>
</evidence>
<name>A0A7J7JTH1_BUGNE</name>
<dbReference type="EMBL" id="VXIV02001847">
    <property type="protein sequence ID" value="KAF6029193.1"/>
    <property type="molecule type" value="Genomic_DNA"/>
</dbReference>
<keyword evidence="1" id="KW-0472">Membrane</keyword>
<keyword evidence="1" id="KW-0812">Transmembrane</keyword>
<sequence length="94" mass="10870">MTSDAANCKTPLLSSTASTAEEANVEQRPLLPAKKFRVYKRRWWILFISSFLSVNMGMMWNTWSPITDAVQIAYGWKNSFTAYYLDFLTCLLLF</sequence>
<evidence type="ECO:0000313" key="3">
    <source>
        <dbReference type="Proteomes" id="UP000593567"/>
    </source>
</evidence>
<protein>
    <submittedName>
        <fullName evidence="2">Uncharacterized protein</fullName>
    </submittedName>
</protein>
<dbReference type="OrthoDB" id="422206at2759"/>
<accession>A0A7J7JTH1</accession>
<reference evidence="2" key="1">
    <citation type="submission" date="2020-06" db="EMBL/GenBank/DDBJ databases">
        <title>Draft genome of Bugula neritina, a colonial animal packing powerful symbionts and potential medicines.</title>
        <authorList>
            <person name="Rayko M."/>
        </authorList>
    </citation>
    <scope>NUCLEOTIDE SEQUENCE [LARGE SCALE GENOMIC DNA]</scope>
    <source>
        <strain evidence="2">Kwan_BN1</strain>
    </source>
</reference>
<feature type="transmembrane region" description="Helical" evidence="1">
    <location>
        <begin position="43"/>
        <end position="63"/>
    </location>
</feature>
<keyword evidence="1" id="KW-1133">Transmembrane helix</keyword>